<evidence type="ECO:0000256" key="6">
    <source>
        <dbReference type="ARBA" id="ARBA00050596"/>
    </source>
</evidence>
<comment type="similarity">
    <text evidence="1 10">Belongs to the aldehyde dehydrogenase family.</text>
</comment>
<evidence type="ECO:0000313" key="13">
    <source>
        <dbReference type="Proteomes" id="UP000289200"/>
    </source>
</evidence>
<dbReference type="GO" id="GO:0018485">
    <property type="term" value="F:salicylaldehyde dehydrogenase (NAD+) activity"/>
    <property type="evidence" value="ECO:0007669"/>
    <property type="project" value="UniProtKB-EC"/>
</dbReference>
<reference evidence="13" key="1">
    <citation type="submission" date="2018-10" db="EMBL/GenBank/DDBJ databases">
        <authorList>
            <person name="Peiro R."/>
            <person name="Begona"/>
            <person name="Cbmso G."/>
            <person name="Lopez M."/>
            <person name="Gonzalez S."/>
            <person name="Sacristan E."/>
            <person name="Castillo E."/>
        </authorList>
    </citation>
    <scope>NUCLEOTIDE SEQUENCE [LARGE SCALE GENOMIC DNA]</scope>
</reference>
<dbReference type="AlphaFoldDB" id="A0A3S5CYG3"/>
<dbReference type="PROSITE" id="PS00070">
    <property type="entry name" value="ALDEHYDE_DEHYDR_CYS"/>
    <property type="match status" value="1"/>
</dbReference>
<dbReference type="FunFam" id="3.40.605.10:FF:000007">
    <property type="entry name" value="NAD/NADP-dependent betaine aldehyde dehydrogenase"/>
    <property type="match status" value="1"/>
</dbReference>
<dbReference type="Gene3D" id="3.40.309.10">
    <property type="entry name" value="Aldehyde Dehydrogenase, Chain A, domain 2"/>
    <property type="match status" value="1"/>
</dbReference>
<evidence type="ECO:0000256" key="2">
    <source>
        <dbReference type="ARBA" id="ARBA00022797"/>
    </source>
</evidence>
<sequence length="477" mass="50333">MQEFKLYIGGNWVASGVVADDLDPATGAVWARVHQAGTAELEAALAAAHAAAPKWGATVPAEREAVLLKAADILATRIGEIAEVLRHEGGATFGKSMFEASFVVNLLRSAAGECRRIFGETMPSDSPGLFSMTVRRPLGVVAGIAPFNFPFLLAAKKVALALAAGNTFVLKPSEHTPVSGLKIAEIFAEAGLPAGVLNVVPGGPEIGAALCTDQRVRLVTFTGSTAVGKAIAEICARSLKRYTLELGGKSPMIVLRDADLDYAVDAACFGIFLHQGQVCMANSRIIVEAPLFADFCERLAAKVATLKTGNPHDPTTVIGPLITAGQCARVGRHVEDAVGKGARLLCGGTAEGAFYRPTVLAGITPDMLVWREESFGPVVSVIEVADSEAALRVANDTAYGLSSALITNDLQKALDLSLRLEAGMVHVNHSTVYDEPHVPFGGVKDSGHGREGGRWSMDEMTEVKWITIQAGQRHFPF</sequence>
<dbReference type="RefSeq" id="WP_129609431.1">
    <property type="nucleotide sequence ID" value="NZ_UWOC01000150.1"/>
</dbReference>
<evidence type="ECO:0000256" key="1">
    <source>
        <dbReference type="ARBA" id="ARBA00009986"/>
    </source>
</evidence>
<dbReference type="SUPFAM" id="SSF53720">
    <property type="entry name" value="ALDH-like"/>
    <property type="match status" value="1"/>
</dbReference>
<organism evidence="12 13">
    <name type="scientific">Rhodoplanes serenus</name>
    <dbReference type="NCBI Taxonomy" id="200615"/>
    <lineage>
        <taxon>Bacteria</taxon>
        <taxon>Pseudomonadati</taxon>
        <taxon>Pseudomonadota</taxon>
        <taxon>Alphaproteobacteria</taxon>
        <taxon>Hyphomicrobiales</taxon>
        <taxon>Nitrobacteraceae</taxon>
        <taxon>Rhodoplanes</taxon>
    </lineage>
</organism>
<dbReference type="InterPro" id="IPR015590">
    <property type="entry name" value="Aldehyde_DH_dom"/>
</dbReference>
<dbReference type="EMBL" id="UWOC01000150">
    <property type="protein sequence ID" value="VCU09592.1"/>
    <property type="molecule type" value="Genomic_DNA"/>
</dbReference>
<name>A0A3S5CYG3_9BRAD</name>
<dbReference type="InterPro" id="IPR016160">
    <property type="entry name" value="Ald_DH_CS_CYS"/>
</dbReference>
<dbReference type="Gene3D" id="3.40.605.10">
    <property type="entry name" value="Aldehyde Dehydrogenase, Chain A, domain 1"/>
    <property type="match status" value="1"/>
</dbReference>
<evidence type="ECO:0000256" key="3">
    <source>
        <dbReference type="ARBA" id="ARBA00023002"/>
    </source>
</evidence>
<dbReference type="CDD" id="cd07150">
    <property type="entry name" value="ALDH_VaniDH_like"/>
    <property type="match status" value="1"/>
</dbReference>
<evidence type="ECO:0000256" key="7">
    <source>
        <dbReference type="ARBA" id="ARBA00066992"/>
    </source>
</evidence>
<dbReference type="PANTHER" id="PTHR42986">
    <property type="entry name" value="BENZALDEHYDE DEHYDROGENASE YFMT"/>
    <property type="match status" value="1"/>
</dbReference>
<evidence type="ECO:0000256" key="8">
    <source>
        <dbReference type="ARBA" id="ARBA00070319"/>
    </source>
</evidence>
<dbReference type="PANTHER" id="PTHR42986:SF1">
    <property type="entry name" value="BENZALDEHYDE DEHYDROGENASE YFMT"/>
    <property type="match status" value="1"/>
</dbReference>
<dbReference type="PROSITE" id="PS00687">
    <property type="entry name" value="ALDEHYDE_DEHYDR_GLU"/>
    <property type="match status" value="1"/>
</dbReference>
<evidence type="ECO:0000259" key="11">
    <source>
        <dbReference type="Pfam" id="PF00171"/>
    </source>
</evidence>
<gene>
    <name evidence="12" type="primary">yfmT</name>
    <name evidence="12" type="ORF">RHODGE_RHODGE_02763</name>
</gene>
<comment type="pathway">
    <text evidence="5">Aromatic compound metabolism; naphthalene degradation.</text>
</comment>
<feature type="domain" description="Aldehyde dehydrogenase" evidence="11">
    <location>
        <begin position="19"/>
        <end position="466"/>
    </location>
</feature>
<dbReference type="EC" id="1.2.1.65" evidence="7"/>
<keyword evidence="13" id="KW-1185">Reference proteome</keyword>
<evidence type="ECO:0000256" key="5">
    <source>
        <dbReference type="ARBA" id="ARBA00035632"/>
    </source>
</evidence>
<proteinExistence type="inferred from homology"/>
<evidence type="ECO:0000256" key="4">
    <source>
        <dbReference type="ARBA" id="ARBA00023027"/>
    </source>
</evidence>
<comment type="caution">
    <text evidence="12">The sequence shown here is derived from an EMBL/GenBank/DDBJ whole genome shotgun (WGS) entry which is preliminary data.</text>
</comment>
<dbReference type="InterPro" id="IPR016163">
    <property type="entry name" value="Ald_DH_C"/>
</dbReference>
<dbReference type="Proteomes" id="UP000289200">
    <property type="component" value="Unassembled WGS sequence"/>
</dbReference>
<keyword evidence="4" id="KW-0520">NAD</keyword>
<keyword evidence="2" id="KW-0058">Aromatic hydrocarbons catabolism</keyword>
<dbReference type="InterPro" id="IPR016161">
    <property type="entry name" value="Ald_DH/histidinol_DH"/>
</dbReference>
<dbReference type="Pfam" id="PF00171">
    <property type="entry name" value="Aldedh"/>
    <property type="match status" value="1"/>
</dbReference>
<evidence type="ECO:0000256" key="10">
    <source>
        <dbReference type="RuleBase" id="RU003345"/>
    </source>
</evidence>
<dbReference type="FunFam" id="3.40.309.10:FF:000010">
    <property type="entry name" value="Gamma-aminobutyraldehyde dehydrogenase"/>
    <property type="match status" value="1"/>
</dbReference>
<comment type="catalytic activity">
    <reaction evidence="6">
        <text>salicylaldehyde + NAD(+) + H2O = salicylate + NADH + 2 H(+)</text>
        <dbReference type="Rhea" id="RHEA:18537"/>
        <dbReference type="ChEBI" id="CHEBI:15377"/>
        <dbReference type="ChEBI" id="CHEBI:15378"/>
        <dbReference type="ChEBI" id="CHEBI:16008"/>
        <dbReference type="ChEBI" id="CHEBI:30762"/>
        <dbReference type="ChEBI" id="CHEBI:57540"/>
        <dbReference type="ChEBI" id="CHEBI:57945"/>
        <dbReference type="EC" id="1.2.1.65"/>
    </reaction>
</comment>
<evidence type="ECO:0000313" key="12">
    <source>
        <dbReference type="EMBL" id="VCU09592.1"/>
    </source>
</evidence>
<protein>
    <recommendedName>
        <fullName evidence="8">Salicylaldehyde dehydrogenase</fullName>
        <ecNumber evidence="7">1.2.1.65</ecNumber>
    </recommendedName>
</protein>
<evidence type="ECO:0000256" key="9">
    <source>
        <dbReference type="PROSITE-ProRule" id="PRU10007"/>
    </source>
</evidence>
<dbReference type="InterPro" id="IPR029510">
    <property type="entry name" value="Ald_DH_CS_GLU"/>
</dbReference>
<dbReference type="OrthoDB" id="9812625at2"/>
<keyword evidence="3 10" id="KW-0560">Oxidoreductase</keyword>
<accession>A0A3S5CYG3</accession>
<dbReference type="InterPro" id="IPR016162">
    <property type="entry name" value="Ald_DH_N"/>
</dbReference>
<feature type="active site" evidence="9">
    <location>
        <position position="245"/>
    </location>
</feature>